<evidence type="ECO:0000259" key="4">
    <source>
        <dbReference type="Pfam" id="PF16077"/>
    </source>
</evidence>
<dbReference type="GO" id="GO:0005615">
    <property type="term" value="C:extracellular space"/>
    <property type="evidence" value="ECO:0007669"/>
    <property type="project" value="UniProtKB-ARBA"/>
</dbReference>
<evidence type="ECO:0000256" key="1">
    <source>
        <dbReference type="ARBA" id="ARBA00022729"/>
    </source>
</evidence>
<keyword evidence="1" id="KW-0732">Signal</keyword>
<evidence type="ECO:0000256" key="2">
    <source>
        <dbReference type="ARBA" id="ARBA00023157"/>
    </source>
</evidence>
<gene>
    <name evidence="5" type="ORF">AAG570_011107</name>
</gene>
<dbReference type="SUPFAM" id="SSF57501">
    <property type="entry name" value="Cystine-knot cytokines"/>
    <property type="match status" value="1"/>
</dbReference>
<organism evidence="5 6">
    <name type="scientific">Ranatra chinensis</name>
    <dbReference type="NCBI Taxonomy" id="642074"/>
    <lineage>
        <taxon>Eukaryota</taxon>
        <taxon>Metazoa</taxon>
        <taxon>Ecdysozoa</taxon>
        <taxon>Arthropoda</taxon>
        <taxon>Hexapoda</taxon>
        <taxon>Insecta</taxon>
        <taxon>Pterygota</taxon>
        <taxon>Neoptera</taxon>
        <taxon>Paraneoptera</taxon>
        <taxon>Hemiptera</taxon>
        <taxon>Heteroptera</taxon>
        <taxon>Panheteroptera</taxon>
        <taxon>Nepomorpha</taxon>
        <taxon>Nepidae</taxon>
        <taxon>Ranatrinae</taxon>
        <taxon>Ranatra</taxon>
    </lineage>
</organism>
<feature type="non-terminal residue" evidence="5">
    <location>
        <position position="1"/>
    </location>
</feature>
<accession>A0ABD0YJP7</accession>
<proteinExistence type="predicted"/>
<dbReference type="AlphaFoldDB" id="A0ABD0YJP7"/>
<comment type="caution">
    <text evidence="5">The sequence shown here is derived from an EMBL/GenBank/DDBJ whole genome shotgun (WGS) entry which is preliminary data.</text>
</comment>
<dbReference type="InterPro" id="IPR032104">
    <property type="entry name" value="Spaetzle"/>
</dbReference>
<evidence type="ECO:0000313" key="5">
    <source>
        <dbReference type="EMBL" id="KAL1131490.1"/>
    </source>
</evidence>
<keyword evidence="2" id="KW-1015">Disulfide bond</keyword>
<dbReference type="Gene3D" id="2.10.90.10">
    <property type="entry name" value="Cystine-knot cytokines"/>
    <property type="match status" value="1"/>
</dbReference>
<dbReference type="InterPro" id="IPR052444">
    <property type="entry name" value="Spz/Toll_ligand-like"/>
</dbReference>
<feature type="domain" description="Spaetzle" evidence="4">
    <location>
        <begin position="68"/>
        <end position="163"/>
    </location>
</feature>
<evidence type="ECO:0000256" key="3">
    <source>
        <dbReference type="ARBA" id="ARBA00023180"/>
    </source>
</evidence>
<dbReference type="Proteomes" id="UP001558652">
    <property type="component" value="Unassembled WGS sequence"/>
</dbReference>
<sequence>YLVKTQVQNGYPDRRYPLGNPQQFLFNDDPGYIYSALLQPNVTPYDPNQWWKRYSSSGRNKRQSGITTLCPTFSQYVMPRAAVNNEGNWKYVVNLDQNQRYTQMVKSETCISSQCNGICSLPNGYTSSCTQQYVQKRLVALDGNGERLYTDIFWFPHCCVCQIRLAT</sequence>
<evidence type="ECO:0000313" key="6">
    <source>
        <dbReference type="Proteomes" id="UP001558652"/>
    </source>
</evidence>
<dbReference type="PANTHER" id="PTHR23199">
    <property type="entry name" value="NEUROTROPHIN 1-RELATED"/>
    <property type="match status" value="1"/>
</dbReference>
<keyword evidence="3" id="KW-0325">Glycoprotein</keyword>
<protein>
    <recommendedName>
        <fullName evidence="4">Spaetzle domain-containing protein</fullName>
    </recommendedName>
</protein>
<dbReference type="Pfam" id="PF16077">
    <property type="entry name" value="Spaetzle"/>
    <property type="match status" value="1"/>
</dbReference>
<reference evidence="5 6" key="1">
    <citation type="submission" date="2024-07" db="EMBL/GenBank/DDBJ databases">
        <title>Chromosome-level genome assembly of the water stick insect Ranatra chinensis (Heteroptera: Nepidae).</title>
        <authorList>
            <person name="Liu X."/>
        </authorList>
    </citation>
    <scope>NUCLEOTIDE SEQUENCE [LARGE SCALE GENOMIC DNA]</scope>
    <source>
        <strain evidence="5">Cailab_2021Rc</strain>
        <tissue evidence="5">Muscle</tissue>
    </source>
</reference>
<dbReference type="EMBL" id="JBFDAA010000006">
    <property type="protein sequence ID" value="KAL1131490.1"/>
    <property type="molecule type" value="Genomic_DNA"/>
</dbReference>
<dbReference type="PANTHER" id="PTHR23199:SF16">
    <property type="entry name" value="PROTEIN SPAETZLE 5"/>
    <property type="match status" value="1"/>
</dbReference>
<dbReference type="InterPro" id="IPR029034">
    <property type="entry name" value="Cystine-knot_cytokine"/>
</dbReference>
<keyword evidence="6" id="KW-1185">Reference proteome</keyword>
<name>A0ABD0YJP7_9HEMI</name>